<sequence>MSFNFDQNRHVANRVGQEVEIKEQARKEKNRMELPDEEKRDKEDFSYKAQRKKRLYRNLTGIVAILLILYVVYWFAMRLF</sequence>
<proteinExistence type="predicted"/>
<evidence type="ECO:0000313" key="3">
    <source>
        <dbReference type="Proteomes" id="UP000181899"/>
    </source>
</evidence>
<organism evidence="2 3">
    <name type="scientific">Proteiniclasticum ruminis</name>
    <dbReference type="NCBI Taxonomy" id="398199"/>
    <lineage>
        <taxon>Bacteria</taxon>
        <taxon>Bacillati</taxon>
        <taxon>Bacillota</taxon>
        <taxon>Clostridia</taxon>
        <taxon>Eubacteriales</taxon>
        <taxon>Clostridiaceae</taxon>
        <taxon>Proteiniclasticum</taxon>
    </lineage>
</organism>
<keyword evidence="1" id="KW-0472">Membrane</keyword>
<evidence type="ECO:0000313" key="2">
    <source>
        <dbReference type="EMBL" id="SFN98010.1"/>
    </source>
</evidence>
<evidence type="ECO:0000256" key="1">
    <source>
        <dbReference type="SAM" id="Phobius"/>
    </source>
</evidence>
<protein>
    <submittedName>
        <fullName evidence="2">Uncharacterized protein</fullName>
    </submittedName>
</protein>
<reference evidence="2 3" key="1">
    <citation type="submission" date="2016-10" db="EMBL/GenBank/DDBJ databases">
        <authorList>
            <person name="de Groot N.N."/>
        </authorList>
    </citation>
    <scope>NUCLEOTIDE SEQUENCE [LARGE SCALE GENOMIC DNA]</scope>
    <source>
        <strain evidence="2 3">ML2</strain>
    </source>
</reference>
<dbReference type="Proteomes" id="UP000181899">
    <property type="component" value="Unassembled WGS sequence"/>
</dbReference>
<keyword evidence="1" id="KW-1133">Transmembrane helix</keyword>
<dbReference type="OrthoDB" id="9876677at2"/>
<dbReference type="AlphaFoldDB" id="A0A1I5DFP1"/>
<keyword evidence="3" id="KW-1185">Reference proteome</keyword>
<keyword evidence="1" id="KW-0812">Transmembrane</keyword>
<name>A0A1I5DFP1_9CLOT</name>
<dbReference type="RefSeq" id="WP_074912521.1">
    <property type="nucleotide sequence ID" value="NZ_FOVK01000009.1"/>
</dbReference>
<accession>A0A1I5DFP1</accession>
<dbReference type="STRING" id="398199.SAMN05421804_103106"/>
<feature type="transmembrane region" description="Helical" evidence="1">
    <location>
        <begin position="55"/>
        <end position="76"/>
    </location>
</feature>
<dbReference type="EMBL" id="FOVK01000009">
    <property type="protein sequence ID" value="SFN98010.1"/>
    <property type="molecule type" value="Genomic_DNA"/>
</dbReference>
<gene>
    <name evidence="2" type="ORF">SAMN04488695_10937</name>
</gene>